<name>A0ABU9DU65_9BACL</name>
<keyword evidence="4" id="KW-0812">Transmembrane</keyword>
<dbReference type="SMART" id="SM00342">
    <property type="entry name" value="HTH_ARAC"/>
    <property type="match status" value="1"/>
</dbReference>
<evidence type="ECO:0000259" key="5">
    <source>
        <dbReference type="PROSITE" id="PS01124"/>
    </source>
</evidence>
<dbReference type="InterPro" id="IPR041522">
    <property type="entry name" value="CdaR_GGDEF"/>
</dbReference>
<dbReference type="Gene3D" id="1.10.10.60">
    <property type="entry name" value="Homeodomain-like"/>
    <property type="match status" value="2"/>
</dbReference>
<feature type="domain" description="HTH araC/xylS-type" evidence="5">
    <location>
        <begin position="674"/>
        <end position="771"/>
    </location>
</feature>
<dbReference type="EMBL" id="JBBPCC010000030">
    <property type="protein sequence ID" value="MEK8132413.1"/>
    <property type="molecule type" value="Genomic_DNA"/>
</dbReference>
<accession>A0ABU9DU65</accession>
<dbReference type="PANTHER" id="PTHR43280">
    <property type="entry name" value="ARAC-FAMILY TRANSCRIPTIONAL REGULATOR"/>
    <property type="match status" value="1"/>
</dbReference>
<dbReference type="InterPro" id="IPR018060">
    <property type="entry name" value="HTH_AraC"/>
</dbReference>
<evidence type="ECO:0000313" key="7">
    <source>
        <dbReference type="Proteomes" id="UP001469365"/>
    </source>
</evidence>
<feature type="transmembrane region" description="Helical" evidence="4">
    <location>
        <begin position="21"/>
        <end position="47"/>
    </location>
</feature>
<protein>
    <submittedName>
        <fullName evidence="6">AraC family transcriptional regulator</fullName>
    </submittedName>
</protein>
<dbReference type="PANTHER" id="PTHR43280:SF28">
    <property type="entry name" value="HTH-TYPE TRANSCRIPTIONAL ACTIVATOR RHAS"/>
    <property type="match status" value="1"/>
</dbReference>
<dbReference type="PROSITE" id="PS00041">
    <property type="entry name" value="HTH_ARAC_FAMILY_1"/>
    <property type="match status" value="1"/>
</dbReference>
<evidence type="ECO:0000256" key="3">
    <source>
        <dbReference type="ARBA" id="ARBA00023163"/>
    </source>
</evidence>
<evidence type="ECO:0000256" key="1">
    <source>
        <dbReference type="ARBA" id="ARBA00023015"/>
    </source>
</evidence>
<organism evidence="6 7">
    <name type="scientific">Paenibacillus filicis</name>
    <dbReference type="NCBI Taxonomy" id="669464"/>
    <lineage>
        <taxon>Bacteria</taxon>
        <taxon>Bacillati</taxon>
        <taxon>Bacillota</taxon>
        <taxon>Bacilli</taxon>
        <taxon>Bacillales</taxon>
        <taxon>Paenibacillaceae</taxon>
        <taxon>Paenibacillus</taxon>
    </lineage>
</organism>
<reference evidence="6 7" key="1">
    <citation type="submission" date="2024-04" db="EMBL/GenBank/DDBJ databases">
        <title>draft genome sequnece of Paenibacillus filicis.</title>
        <authorList>
            <person name="Kim D.-U."/>
        </authorList>
    </citation>
    <scope>NUCLEOTIDE SEQUENCE [LARGE SCALE GENOMIC DNA]</scope>
    <source>
        <strain evidence="6 7">KACC14197</strain>
    </source>
</reference>
<dbReference type="Pfam" id="PF17853">
    <property type="entry name" value="GGDEF_2"/>
    <property type="match status" value="1"/>
</dbReference>
<keyword evidence="4" id="KW-0472">Membrane</keyword>
<proteinExistence type="predicted"/>
<gene>
    <name evidence="6" type="ORF">WMW72_31415</name>
</gene>
<keyword evidence="1" id="KW-0805">Transcription regulation</keyword>
<evidence type="ECO:0000313" key="6">
    <source>
        <dbReference type="EMBL" id="MEK8132413.1"/>
    </source>
</evidence>
<dbReference type="InterPro" id="IPR009057">
    <property type="entry name" value="Homeodomain-like_sf"/>
</dbReference>
<evidence type="ECO:0000256" key="2">
    <source>
        <dbReference type="ARBA" id="ARBA00023125"/>
    </source>
</evidence>
<dbReference type="RefSeq" id="WP_341419547.1">
    <property type="nucleotide sequence ID" value="NZ_JBBPCC010000030.1"/>
</dbReference>
<sequence>MRLSKPQLQRNFIRITNKGSFYWRSLALVLLISSLPTLLIAIINLYIGTGKIEEEVEKSHQMRISQVSEMIQANLSTMEIMTNRWSTNPLVSDSIRYLDFKDNPDVVQQLYEFLLMMSGSHPWIEQVRLYLSDQEVIISNSKGVNPIRDGSLKTTFLQEYQQQGALYWSDGAAYLSADEPSLTLVYKLPWYMNDSYGALLVDIKRDELMNALGQLNTDKEGISFVMKKGSNWGTDQWNPAIQPFAAELRGLISQKQGAASFTYEWKRDVYGISQGTLPRLDWVFVVATPLSKLTEPVRMTTNSILIASASGIVLAILLALYASRQIYGPIDRLIRLFTSDKTPSGIAYEKDEIQFIESTWKYLHKESRVLQERLELSFPSLRTGFLLQLVQGHFYALTEEEILDKMEQYGWNVKDCSFSLLYIRMSGMSKLGERFRVEDEQLITFAAANIIEEKTAGAFHRVQVINFQDLCVGLLVAAPKSDTNLKEQLTQSAHELTETIHKYLKVNVTIMVGSLAEGIKEIPYILDEARSAIRHRDLSVQHQVIDIGEALRSDTAKAPYSFQLEKEMIHALKLGLEEETIAYMKEFVAEFSGHTPNMFMLQQAMLHLLGSIMHAIMQSGYNPGQVYEGGNLYEELSQIHEAETMLQWFESKVFTPFWLSLQQSHNMKSQLIVEKVLRLIKEEFMNDLSLEHYAEVCGTNFFTLSKIFKDVTGVNFVDYVTGLRIQRAQELLLSTGLKINEIAEQVGYQHSYFNKVFKAHTEMTPSQYRDAHKQR</sequence>
<dbReference type="InterPro" id="IPR018062">
    <property type="entry name" value="HTH_AraC-typ_CS"/>
</dbReference>
<keyword evidence="3" id="KW-0804">Transcription</keyword>
<keyword evidence="7" id="KW-1185">Reference proteome</keyword>
<keyword evidence="2" id="KW-0238">DNA-binding</keyword>
<keyword evidence="4" id="KW-1133">Transmembrane helix</keyword>
<comment type="caution">
    <text evidence="6">The sequence shown here is derived from an EMBL/GenBank/DDBJ whole genome shotgun (WGS) entry which is preliminary data.</text>
</comment>
<dbReference type="SUPFAM" id="SSF46689">
    <property type="entry name" value="Homeodomain-like"/>
    <property type="match status" value="2"/>
</dbReference>
<evidence type="ECO:0000256" key="4">
    <source>
        <dbReference type="SAM" id="Phobius"/>
    </source>
</evidence>
<dbReference type="PROSITE" id="PS01124">
    <property type="entry name" value="HTH_ARAC_FAMILY_2"/>
    <property type="match status" value="1"/>
</dbReference>
<dbReference type="Pfam" id="PF12833">
    <property type="entry name" value="HTH_18"/>
    <property type="match status" value="1"/>
</dbReference>
<dbReference type="Proteomes" id="UP001469365">
    <property type="component" value="Unassembled WGS sequence"/>
</dbReference>